<dbReference type="AlphaFoldDB" id="A0A1M5Z5J3"/>
<keyword evidence="2" id="KW-1185">Reference proteome</keyword>
<name>A0A1M5Z5J3_9FIRM</name>
<organism evidence="1 2">
    <name type="scientific">Desulfosporosinus lacus DSM 15449</name>
    <dbReference type="NCBI Taxonomy" id="1121420"/>
    <lineage>
        <taxon>Bacteria</taxon>
        <taxon>Bacillati</taxon>
        <taxon>Bacillota</taxon>
        <taxon>Clostridia</taxon>
        <taxon>Eubacteriales</taxon>
        <taxon>Desulfitobacteriaceae</taxon>
        <taxon>Desulfosporosinus</taxon>
    </lineage>
</organism>
<dbReference type="RefSeq" id="WP_073030494.1">
    <property type="nucleotide sequence ID" value="NZ_FQXJ01000010.1"/>
</dbReference>
<proteinExistence type="predicted"/>
<evidence type="ECO:0000313" key="1">
    <source>
        <dbReference type="EMBL" id="SHI19489.1"/>
    </source>
</evidence>
<dbReference type="EMBL" id="FQXJ01000010">
    <property type="protein sequence ID" value="SHI19489.1"/>
    <property type="molecule type" value="Genomic_DNA"/>
</dbReference>
<protein>
    <submittedName>
        <fullName evidence="1">Uncharacterized protein</fullName>
    </submittedName>
</protein>
<gene>
    <name evidence="1" type="ORF">SAMN02746098_02960</name>
</gene>
<accession>A0A1M5Z5J3</accession>
<reference evidence="2" key="1">
    <citation type="submission" date="2016-11" db="EMBL/GenBank/DDBJ databases">
        <authorList>
            <person name="Varghese N."/>
            <person name="Submissions S."/>
        </authorList>
    </citation>
    <scope>NUCLEOTIDE SEQUENCE [LARGE SCALE GENOMIC DNA]</scope>
    <source>
        <strain evidence="2">DSM 15449</strain>
    </source>
</reference>
<sequence length="86" mass="9960">MKSIFAEAGLQRSPWRMPLRVIAYREGKHEPVKGNDWDEMNERVGESLGVANNGICFRRELNEDGIDALVRGSRFSRPAHFLFWLK</sequence>
<dbReference type="Proteomes" id="UP000183954">
    <property type="component" value="Unassembled WGS sequence"/>
</dbReference>
<evidence type="ECO:0000313" key="2">
    <source>
        <dbReference type="Proteomes" id="UP000183954"/>
    </source>
</evidence>
<dbReference type="STRING" id="1121420.SAMN02746098_02960"/>